<dbReference type="Gene3D" id="3.80.10.10">
    <property type="entry name" value="Ribonuclease Inhibitor"/>
    <property type="match status" value="1"/>
</dbReference>
<comment type="caution">
    <text evidence="2">The sequence shown here is derived from an EMBL/GenBank/DDBJ whole genome shotgun (WGS) entry which is preliminary data.</text>
</comment>
<dbReference type="STRING" id="35608.A0A2U1QNI6"/>
<dbReference type="InterPro" id="IPR032675">
    <property type="entry name" value="LRR_dom_sf"/>
</dbReference>
<dbReference type="OrthoDB" id="550575at2759"/>
<dbReference type="AlphaFoldDB" id="A0A2U1QNI6"/>
<dbReference type="EMBL" id="PKPP01000014">
    <property type="protein sequence ID" value="PWA99561.1"/>
    <property type="molecule type" value="Genomic_DNA"/>
</dbReference>
<name>A0A2U1QNI6_ARTAN</name>
<sequence>MENHPHESIDTFFNCVIPYIQNGDDRNSVSLVCREWYELDCMTRKLLTVHLIYSPTPSRLHQRFPSIDSLTLKGLPFWFKRKSSIEITPWVQEIFVSYKCLKVLHIRRVVIRDSDLKLLARTRGKDLQVLKIYRCEGFSTDGLLHIGKYCNDLKTLCLEGSSLNVKDGKWLHELALHNTSIESLTITFKFDVRDLTPLAKSSSQSLVSLKIRSCDLIDLVDVFSYAVRLEEFYGDGWNGRNKSLFFDREFVFNLPPPMRSLSMDHLTKTMFPFVLPFAHQLRELDFINVLLKDDSQSFFIQRSPNLEVLYAGYVFEDMGLQAISQFCKKLRKLKTCGFVSHTRLISLAQGCVDLECLHINLKDITKESMEFIGTHLKSLRDFQMKLSKVAEKITAPLDEGVRLMLIGCSKLERLGIYLCSGGLTDVGLGYIGRYGYNLRYLSPGYLGESDAGLVDLSKGCPKLRKLEIQSCPFSNQALATFVYDLHSLRYMWVCDKYGRFILAMTRPHLQP</sequence>
<reference evidence="2 3" key="1">
    <citation type="journal article" date="2018" name="Mol. Plant">
        <title>The genome of Artemisia annua provides insight into the evolution of Asteraceae family and artemisinin biosynthesis.</title>
        <authorList>
            <person name="Shen Q."/>
            <person name="Zhang L."/>
            <person name="Liao Z."/>
            <person name="Wang S."/>
            <person name="Yan T."/>
            <person name="Shi P."/>
            <person name="Liu M."/>
            <person name="Fu X."/>
            <person name="Pan Q."/>
            <person name="Wang Y."/>
            <person name="Lv Z."/>
            <person name="Lu X."/>
            <person name="Zhang F."/>
            <person name="Jiang W."/>
            <person name="Ma Y."/>
            <person name="Chen M."/>
            <person name="Hao X."/>
            <person name="Li L."/>
            <person name="Tang Y."/>
            <person name="Lv G."/>
            <person name="Zhou Y."/>
            <person name="Sun X."/>
            <person name="Brodelius P.E."/>
            <person name="Rose J.K.C."/>
            <person name="Tang K."/>
        </authorList>
    </citation>
    <scope>NUCLEOTIDE SEQUENCE [LARGE SCALE GENOMIC DNA]</scope>
    <source>
        <strain evidence="3">cv. Huhao1</strain>
        <tissue evidence="2">Leaf</tissue>
    </source>
</reference>
<dbReference type="PANTHER" id="PTHR16134:SF43">
    <property type="entry name" value="CORONATINE-INSENSITIVE PROTEIN 1"/>
    <property type="match status" value="1"/>
</dbReference>
<evidence type="ECO:0000259" key="1">
    <source>
        <dbReference type="Pfam" id="PF18511"/>
    </source>
</evidence>
<dbReference type="Proteomes" id="UP000245207">
    <property type="component" value="Unassembled WGS sequence"/>
</dbReference>
<dbReference type="Gene3D" id="1.20.1280.50">
    <property type="match status" value="1"/>
</dbReference>
<protein>
    <recommendedName>
        <fullName evidence="1">COI1 F-box domain-containing protein</fullName>
    </recommendedName>
</protein>
<organism evidence="2 3">
    <name type="scientific">Artemisia annua</name>
    <name type="common">Sweet wormwood</name>
    <dbReference type="NCBI Taxonomy" id="35608"/>
    <lineage>
        <taxon>Eukaryota</taxon>
        <taxon>Viridiplantae</taxon>
        <taxon>Streptophyta</taxon>
        <taxon>Embryophyta</taxon>
        <taxon>Tracheophyta</taxon>
        <taxon>Spermatophyta</taxon>
        <taxon>Magnoliopsida</taxon>
        <taxon>eudicotyledons</taxon>
        <taxon>Gunneridae</taxon>
        <taxon>Pentapetalae</taxon>
        <taxon>asterids</taxon>
        <taxon>campanulids</taxon>
        <taxon>Asterales</taxon>
        <taxon>Asteraceae</taxon>
        <taxon>Asteroideae</taxon>
        <taxon>Anthemideae</taxon>
        <taxon>Artemisiinae</taxon>
        <taxon>Artemisia</taxon>
    </lineage>
</organism>
<dbReference type="SMART" id="SM00367">
    <property type="entry name" value="LRR_CC"/>
    <property type="match status" value="3"/>
</dbReference>
<dbReference type="GO" id="GO:0031146">
    <property type="term" value="P:SCF-dependent proteasomal ubiquitin-dependent protein catabolic process"/>
    <property type="evidence" value="ECO:0007669"/>
    <property type="project" value="TreeGrafter"/>
</dbReference>
<dbReference type="InterPro" id="IPR041567">
    <property type="entry name" value="COI1_F-box"/>
</dbReference>
<evidence type="ECO:0000313" key="3">
    <source>
        <dbReference type="Proteomes" id="UP000245207"/>
    </source>
</evidence>
<keyword evidence="3" id="KW-1185">Reference proteome</keyword>
<dbReference type="PANTHER" id="PTHR16134">
    <property type="entry name" value="F-BOX/TPR REPEAT PROTEIN POF3"/>
    <property type="match status" value="1"/>
</dbReference>
<dbReference type="Pfam" id="PF18511">
    <property type="entry name" value="F-box_5"/>
    <property type="match status" value="1"/>
</dbReference>
<feature type="domain" description="COI1 F-box" evidence="1">
    <location>
        <begin position="8"/>
        <end position="45"/>
    </location>
</feature>
<dbReference type="InterPro" id="IPR006553">
    <property type="entry name" value="Leu-rich_rpt_Cys-con_subtyp"/>
</dbReference>
<proteinExistence type="predicted"/>
<evidence type="ECO:0000313" key="2">
    <source>
        <dbReference type="EMBL" id="PWA99561.1"/>
    </source>
</evidence>
<dbReference type="SUPFAM" id="SSF52047">
    <property type="entry name" value="RNI-like"/>
    <property type="match status" value="1"/>
</dbReference>
<accession>A0A2U1QNI6</accession>
<gene>
    <name evidence="2" type="ORF">CTI12_AA006220</name>
</gene>
<dbReference type="GO" id="GO:0019005">
    <property type="term" value="C:SCF ubiquitin ligase complex"/>
    <property type="evidence" value="ECO:0007669"/>
    <property type="project" value="TreeGrafter"/>
</dbReference>